<keyword evidence="12" id="KW-1185">Reference proteome</keyword>
<proteinExistence type="inferred from homology"/>
<dbReference type="EC" id="7.1.1.1" evidence="3"/>
<keyword evidence="5" id="KW-0521">NADP</keyword>
<dbReference type="InterPro" id="IPR007698">
    <property type="entry name" value="AlaDH/PNT_NAD(H)-bd"/>
</dbReference>
<dbReference type="SUPFAM" id="SSF51735">
    <property type="entry name" value="NAD(P)-binding Rossmann-fold domains"/>
    <property type="match status" value="1"/>
</dbReference>
<dbReference type="InterPro" id="IPR008143">
    <property type="entry name" value="Ala_DH/PNT_CS2"/>
</dbReference>
<evidence type="ECO:0000256" key="7">
    <source>
        <dbReference type="ARBA" id="ARBA00023027"/>
    </source>
</evidence>
<evidence type="ECO:0000256" key="5">
    <source>
        <dbReference type="ARBA" id="ARBA00022857"/>
    </source>
</evidence>
<dbReference type="InterPro" id="IPR036291">
    <property type="entry name" value="NAD(P)-bd_dom_sf"/>
</dbReference>
<dbReference type="InterPro" id="IPR007886">
    <property type="entry name" value="AlaDH/PNT_N"/>
</dbReference>
<accession>A0ABP9S6I2</accession>
<evidence type="ECO:0000256" key="2">
    <source>
        <dbReference type="ARBA" id="ARBA00005689"/>
    </source>
</evidence>
<dbReference type="Pfam" id="PF01262">
    <property type="entry name" value="AlaDh_PNT_C"/>
    <property type="match status" value="1"/>
</dbReference>
<sequence length="396" mass="40552">MKLGIARERLDGERRVAATPETVQQLAGLGLEVVVESGAGTAAGHSDEDYRQAGALIVPAVDLATLDVYAHVRPLEPTTAAALRRGAVTVGLASPSSELPTVRALAEAGVTSFALELVPRISRAQSMDALTSQALVAGYRCVLEAAMRLPRFFPLYMTAAGTIPPARVLVLGAGVAGLQAIGTAKRLGARVSANDIRPASADEVASMGGTFIKLDVETAESSGGYARELSADRGALQRELLAPHVAQADVLITTAAVPGRRAPLLVSREMVQHMRPGSVVVDLAAESGGNVEGSVPGLDLQIPTADGQGTVTLVGMKDVASAMPADASRLYAKNVANLLALMTCDGDVVPDFGDEVVAGACLTHDGEVRHGPTAEALAALSAETAETVSSANEGVS</sequence>
<dbReference type="SMART" id="SM01002">
    <property type="entry name" value="AlaDh_PNT_C"/>
    <property type="match status" value="1"/>
</dbReference>
<dbReference type="PANTHER" id="PTHR10160:SF19">
    <property type="entry name" value="PROTON-TRANSLOCATING NAD(P)(+) TRANSHYDROGENASE"/>
    <property type="match status" value="1"/>
</dbReference>
<dbReference type="EMBL" id="BAABKK010000006">
    <property type="protein sequence ID" value="GAA5191105.1"/>
    <property type="molecule type" value="Genomic_DNA"/>
</dbReference>
<reference evidence="12" key="1">
    <citation type="journal article" date="2019" name="Int. J. Syst. Evol. Microbiol.">
        <title>The Global Catalogue of Microorganisms (GCM) 10K type strain sequencing project: providing services to taxonomists for standard genome sequencing and annotation.</title>
        <authorList>
            <consortium name="The Broad Institute Genomics Platform"/>
            <consortium name="The Broad Institute Genome Sequencing Center for Infectious Disease"/>
            <person name="Wu L."/>
            <person name="Ma J."/>
        </authorList>
    </citation>
    <scope>NUCLEOTIDE SEQUENCE [LARGE SCALE GENOMIC DNA]</scope>
    <source>
        <strain evidence="12">JCM 18514</strain>
    </source>
</reference>
<organism evidence="11 12">
    <name type="scientific">Arthrobacter gyeryongensis</name>
    <dbReference type="NCBI Taxonomy" id="1650592"/>
    <lineage>
        <taxon>Bacteria</taxon>
        <taxon>Bacillati</taxon>
        <taxon>Actinomycetota</taxon>
        <taxon>Actinomycetes</taxon>
        <taxon>Micrococcales</taxon>
        <taxon>Micrococcaceae</taxon>
        <taxon>Arthrobacter</taxon>
    </lineage>
</organism>
<dbReference type="RefSeq" id="WP_345448172.1">
    <property type="nucleotide sequence ID" value="NZ_BAABKK010000006.1"/>
</dbReference>
<feature type="domain" description="Alanine dehydrogenase/pyridine nucleotide transhydrogenase N-terminal" evidence="10">
    <location>
        <begin position="4"/>
        <end position="137"/>
    </location>
</feature>
<protein>
    <recommendedName>
        <fullName evidence="3">proton-translocating NAD(P)(+) transhydrogenase</fullName>
        <ecNumber evidence="3">7.1.1.1</ecNumber>
    </recommendedName>
</protein>
<keyword evidence="7" id="KW-0520">NAD</keyword>
<comment type="caution">
    <text evidence="11">The sequence shown here is derived from an EMBL/GenBank/DDBJ whole genome shotgun (WGS) entry which is preliminary data.</text>
</comment>
<comment type="function">
    <text evidence="1">The transhydrogenation between NADH and NADP is coupled to respiration and ATP hydrolysis and functions as a proton pump across the membrane.</text>
</comment>
<evidence type="ECO:0000256" key="4">
    <source>
        <dbReference type="ARBA" id="ARBA00022741"/>
    </source>
</evidence>
<dbReference type="Pfam" id="PF05222">
    <property type="entry name" value="AlaDh_PNT_N"/>
    <property type="match status" value="1"/>
</dbReference>
<feature type="domain" description="Alanine dehydrogenase/pyridine nucleotide transhydrogenase NAD(H)-binding" evidence="9">
    <location>
        <begin position="146"/>
        <end position="315"/>
    </location>
</feature>
<dbReference type="SUPFAM" id="SSF52283">
    <property type="entry name" value="Formate/glycerate dehydrogenase catalytic domain-like"/>
    <property type="match status" value="1"/>
</dbReference>
<comment type="catalytic activity">
    <reaction evidence="8">
        <text>NAD(+) + NADPH + H(+)(in) = NADH + NADP(+) + H(+)(out)</text>
        <dbReference type="Rhea" id="RHEA:47992"/>
        <dbReference type="ChEBI" id="CHEBI:15378"/>
        <dbReference type="ChEBI" id="CHEBI:57540"/>
        <dbReference type="ChEBI" id="CHEBI:57783"/>
        <dbReference type="ChEBI" id="CHEBI:57945"/>
        <dbReference type="ChEBI" id="CHEBI:58349"/>
        <dbReference type="EC" id="7.1.1.1"/>
    </reaction>
</comment>
<dbReference type="Gene3D" id="3.40.50.720">
    <property type="entry name" value="NAD(P)-binding Rossmann-like Domain"/>
    <property type="match status" value="2"/>
</dbReference>
<dbReference type="SMART" id="SM01003">
    <property type="entry name" value="AlaDh_PNT_N"/>
    <property type="match status" value="1"/>
</dbReference>
<dbReference type="PROSITE" id="PS00837">
    <property type="entry name" value="ALADH_PNT_2"/>
    <property type="match status" value="1"/>
</dbReference>
<keyword evidence="4" id="KW-0547">Nucleotide-binding</keyword>
<keyword evidence="6" id="KW-1278">Translocase</keyword>
<comment type="similarity">
    <text evidence="2">Belongs to the AlaDH/PNT family.</text>
</comment>
<dbReference type="NCBIfam" id="NF006942">
    <property type="entry name" value="PRK09424.1"/>
    <property type="match status" value="1"/>
</dbReference>
<dbReference type="CDD" id="cd05304">
    <property type="entry name" value="Rubrum_tdh"/>
    <property type="match status" value="1"/>
</dbReference>
<gene>
    <name evidence="11" type="ORF">GCM10023346_09800</name>
</gene>
<evidence type="ECO:0000259" key="10">
    <source>
        <dbReference type="SMART" id="SM01003"/>
    </source>
</evidence>
<evidence type="ECO:0000313" key="11">
    <source>
        <dbReference type="EMBL" id="GAA5191105.1"/>
    </source>
</evidence>
<name>A0ABP9S6I2_9MICC</name>
<evidence type="ECO:0000256" key="1">
    <source>
        <dbReference type="ARBA" id="ARBA00003943"/>
    </source>
</evidence>
<evidence type="ECO:0000256" key="6">
    <source>
        <dbReference type="ARBA" id="ARBA00022967"/>
    </source>
</evidence>
<evidence type="ECO:0000256" key="3">
    <source>
        <dbReference type="ARBA" id="ARBA00012943"/>
    </source>
</evidence>
<evidence type="ECO:0000313" key="12">
    <source>
        <dbReference type="Proteomes" id="UP001500200"/>
    </source>
</evidence>
<dbReference type="PANTHER" id="PTHR10160">
    <property type="entry name" value="NAD(P) TRANSHYDROGENASE"/>
    <property type="match status" value="1"/>
</dbReference>
<dbReference type="Proteomes" id="UP001500200">
    <property type="component" value="Unassembled WGS sequence"/>
</dbReference>
<evidence type="ECO:0000256" key="8">
    <source>
        <dbReference type="ARBA" id="ARBA00048202"/>
    </source>
</evidence>
<evidence type="ECO:0000259" key="9">
    <source>
        <dbReference type="SMART" id="SM01002"/>
    </source>
</evidence>